<feature type="transmembrane region" description="Helical" evidence="14">
    <location>
        <begin position="412"/>
        <end position="431"/>
    </location>
</feature>
<keyword evidence="5 14" id="KW-0812">Transmembrane</keyword>
<dbReference type="STRING" id="551995.SAMN05192574_11145"/>
<evidence type="ECO:0000256" key="8">
    <source>
        <dbReference type="ARBA" id="ARBA00023053"/>
    </source>
</evidence>
<dbReference type="AlphaFoldDB" id="A0A1H8RVP7"/>
<dbReference type="PANTHER" id="PTHR48086:SF3">
    <property type="entry name" value="SODIUM_PROLINE SYMPORTER"/>
    <property type="match status" value="1"/>
</dbReference>
<evidence type="ECO:0000256" key="11">
    <source>
        <dbReference type="ARBA" id="ARBA00023201"/>
    </source>
</evidence>
<keyword evidence="11" id="KW-0739">Sodium transport</keyword>
<protein>
    <submittedName>
        <fullName evidence="15">Na+/proline symporter</fullName>
    </submittedName>
</protein>
<keyword evidence="16" id="KW-1185">Reference proteome</keyword>
<dbReference type="GO" id="GO:0005298">
    <property type="term" value="F:proline:sodium symporter activity"/>
    <property type="evidence" value="ECO:0007669"/>
    <property type="project" value="TreeGrafter"/>
</dbReference>
<comment type="catalytic activity">
    <reaction evidence="12">
        <text>L-proline(in) + Na(+)(in) = L-proline(out) + Na(+)(out)</text>
        <dbReference type="Rhea" id="RHEA:28967"/>
        <dbReference type="ChEBI" id="CHEBI:29101"/>
        <dbReference type="ChEBI" id="CHEBI:60039"/>
    </reaction>
</comment>
<evidence type="ECO:0000256" key="7">
    <source>
        <dbReference type="ARBA" id="ARBA00022989"/>
    </source>
</evidence>
<keyword evidence="3" id="KW-0813">Transport</keyword>
<feature type="transmembrane region" description="Helical" evidence="14">
    <location>
        <begin position="173"/>
        <end position="192"/>
    </location>
</feature>
<feature type="transmembrane region" description="Helical" evidence="14">
    <location>
        <begin position="558"/>
        <end position="579"/>
    </location>
</feature>
<name>A0A1H8RVP7_9SPHI</name>
<evidence type="ECO:0000313" key="15">
    <source>
        <dbReference type="EMBL" id="SEO70396.1"/>
    </source>
</evidence>
<feature type="transmembrane region" description="Helical" evidence="14">
    <location>
        <begin position="266"/>
        <end position="288"/>
    </location>
</feature>
<keyword evidence="6" id="KW-0769">Symport</keyword>
<evidence type="ECO:0000256" key="13">
    <source>
        <dbReference type="RuleBase" id="RU362091"/>
    </source>
</evidence>
<dbReference type="InterPro" id="IPR038377">
    <property type="entry name" value="Na/Glc_symporter_sf"/>
</dbReference>
<feature type="transmembrane region" description="Helical" evidence="14">
    <location>
        <begin position="56"/>
        <end position="75"/>
    </location>
</feature>
<accession>A0A1H8RVP7</accession>
<evidence type="ECO:0000256" key="10">
    <source>
        <dbReference type="ARBA" id="ARBA00023136"/>
    </source>
</evidence>
<dbReference type="OrthoDB" id="9761931at2"/>
<evidence type="ECO:0000256" key="6">
    <source>
        <dbReference type="ARBA" id="ARBA00022847"/>
    </source>
</evidence>
<dbReference type="RefSeq" id="WP_091217928.1">
    <property type="nucleotide sequence ID" value="NZ_FOCL01000011.1"/>
</dbReference>
<gene>
    <name evidence="15" type="ORF">SAMN05192574_11145</name>
</gene>
<evidence type="ECO:0000256" key="1">
    <source>
        <dbReference type="ARBA" id="ARBA00004651"/>
    </source>
</evidence>
<dbReference type="GO" id="GO:0015193">
    <property type="term" value="F:L-proline transmembrane transporter activity"/>
    <property type="evidence" value="ECO:0007669"/>
    <property type="project" value="TreeGrafter"/>
</dbReference>
<evidence type="ECO:0000256" key="5">
    <source>
        <dbReference type="ARBA" id="ARBA00022692"/>
    </source>
</evidence>
<reference evidence="16" key="1">
    <citation type="submission" date="2016-10" db="EMBL/GenBank/DDBJ databases">
        <authorList>
            <person name="Varghese N."/>
            <person name="Submissions S."/>
        </authorList>
    </citation>
    <scope>NUCLEOTIDE SEQUENCE [LARGE SCALE GENOMIC DNA]</scope>
    <source>
        <strain evidence="16">Gh-48</strain>
    </source>
</reference>
<keyword evidence="7 14" id="KW-1133">Transmembrane helix</keyword>
<evidence type="ECO:0000256" key="9">
    <source>
        <dbReference type="ARBA" id="ARBA00023065"/>
    </source>
</evidence>
<keyword evidence="9" id="KW-0406">Ion transport</keyword>
<feature type="transmembrane region" description="Helical" evidence="14">
    <location>
        <begin position="120"/>
        <end position="146"/>
    </location>
</feature>
<dbReference type="Pfam" id="PF00474">
    <property type="entry name" value="SSF"/>
    <property type="match status" value="1"/>
</dbReference>
<feature type="transmembrane region" description="Helical" evidence="14">
    <location>
        <begin position="467"/>
        <end position="485"/>
    </location>
</feature>
<evidence type="ECO:0000256" key="2">
    <source>
        <dbReference type="ARBA" id="ARBA00006434"/>
    </source>
</evidence>
<evidence type="ECO:0000256" key="12">
    <source>
        <dbReference type="ARBA" id="ARBA00033708"/>
    </source>
</evidence>
<dbReference type="GO" id="GO:0015824">
    <property type="term" value="P:proline transport"/>
    <property type="evidence" value="ECO:0007669"/>
    <property type="project" value="TreeGrafter"/>
</dbReference>
<evidence type="ECO:0000313" key="16">
    <source>
        <dbReference type="Proteomes" id="UP000198942"/>
    </source>
</evidence>
<evidence type="ECO:0000256" key="14">
    <source>
        <dbReference type="SAM" id="Phobius"/>
    </source>
</evidence>
<dbReference type="EMBL" id="FOCL01000011">
    <property type="protein sequence ID" value="SEO70396.1"/>
    <property type="molecule type" value="Genomic_DNA"/>
</dbReference>
<dbReference type="PANTHER" id="PTHR48086">
    <property type="entry name" value="SODIUM/PROLINE SYMPORTER-RELATED"/>
    <property type="match status" value="1"/>
</dbReference>
<keyword evidence="4" id="KW-1003">Cell membrane</keyword>
<comment type="subcellular location">
    <subcellularLocation>
        <location evidence="1">Cell membrane</location>
        <topology evidence="1">Multi-pass membrane protein</topology>
    </subcellularLocation>
</comment>
<evidence type="ECO:0000256" key="4">
    <source>
        <dbReference type="ARBA" id="ARBA00022475"/>
    </source>
</evidence>
<dbReference type="InterPro" id="IPR001734">
    <property type="entry name" value="Na/solute_symporter"/>
</dbReference>
<feature type="transmembrane region" description="Helical" evidence="14">
    <location>
        <begin position="585"/>
        <end position="604"/>
    </location>
</feature>
<keyword evidence="10 14" id="KW-0472">Membrane</keyword>
<dbReference type="GO" id="GO:0005886">
    <property type="term" value="C:plasma membrane"/>
    <property type="evidence" value="ECO:0007669"/>
    <property type="project" value="UniProtKB-SubCell"/>
</dbReference>
<feature type="transmembrane region" description="Helical" evidence="14">
    <location>
        <begin position="6"/>
        <end position="25"/>
    </location>
</feature>
<sequence length="610" mass="68183">MKLHLLDVAIIVLYLLSTIFIGLWYRKKARENKESYMLGGKSLPWYKLGLSDASDMFDISGTMWMVSLCFVYGMKSIWIPWLWPVFNQVFLMMYLSRWLRRSNAATGAEWLATRFGKTGAGVTGSNVVVIAFALLSCFGFLAYGFIGLGKFIEIFIPWDLVKAYVPFSVAPQYVPHVYGIIFTLFAMFYSIIGGMHSIVLGDMIKYGIMTVACVWISFIAAGKLHGNHLNVPDGWYSPFFGKNLGLSWTGIINEVNNKIKSDGYSLFGLFFMMMTFKGFFSAVAGPAPNYDMQKILSTRSPEEASKMSGFVNIILLPIRYALIISLTILGVLFYHQMDLKDAKGAIDFERILPAVINSFLPVGLVGLLLAGLLGAFMSTFSGTMNAAQAYIVNDIYLKYINPKASTKKIITANYLVGVFVVAVGVILGFFVKDVNSVLQWIVSALYGGYIASNVLKWHWWRFNANGFFYGMLSGILSAMVFSLIIPSVELLYWFPVLFAISLVGSVIGSYATAPTDMAVLKSFYTTVRPWGVWGPVKAIVMEDDPSFLPNKNFKLNMFNVFIGTITQCSLTILPMYLILAQKTSLIVTIAILVVTITILKKTWWDKLKDY</sequence>
<dbReference type="InterPro" id="IPR050277">
    <property type="entry name" value="Sodium:Solute_Symporter"/>
</dbReference>
<proteinExistence type="inferred from homology"/>
<feature type="transmembrane region" description="Helical" evidence="14">
    <location>
        <begin position="354"/>
        <end position="376"/>
    </location>
</feature>
<comment type="similarity">
    <text evidence="2 13">Belongs to the sodium:solute symporter (SSF) (TC 2.A.21) family.</text>
</comment>
<feature type="transmembrane region" description="Helical" evidence="14">
    <location>
        <begin position="491"/>
        <end position="513"/>
    </location>
</feature>
<dbReference type="Gene3D" id="1.20.1730.10">
    <property type="entry name" value="Sodium/glucose cotransporter"/>
    <property type="match status" value="1"/>
</dbReference>
<evidence type="ECO:0000256" key="3">
    <source>
        <dbReference type="ARBA" id="ARBA00022448"/>
    </source>
</evidence>
<dbReference type="CDD" id="cd11477">
    <property type="entry name" value="SLC5sbd_u1"/>
    <property type="match status" value="1"/>
</dbReference>
<feature type="transmembrane region" description="Helical" evidence="14">
    <location>
        <begin position="309"/>
        <end position="334"/>
    </location>
</feature>
<dbReference type="PROSITE" id="PS50283">
    <property type="entry name" value="NA_SOLUT_SYMP_3"/>
    <property type="match status" value="1"/>
</dbReference>
<keyword evidence="8" id="KW-0915">Sodium</keyword>
<organism evidence="15 16">
    <name type="scientific">Mucilaginibacter gossypiicola</name>
    <dbReference type="NCBI Taxonomy" id="551995"/>
    <lineage>
        <taxon>Bacteria</taxon>
        <taxon>Pseudomonadati</taxon>
        <taxon>Bacteroidota</taxon>
        <taxon>Sphingobacteriia</taxon>
        <taxon>Sphingobacteriales</taxon>
        <taxon>Sphingobacteriaceae</taxon>
        <taxon>Mucilaginibacter</taxon>
    </lineage>
</organism>
<dbReference type="Proteomes" id="UP000198942">
    <property type="component" value="Unassembled WGS sequence"/>
</dbReference>